<evidence type="ECO:0000313" key="1">
    <source>
        <dbReference type="EMBL" id="ODV62648.1"/>
    </source>
</evidence>
<protein>
    <submittedName>
        <fullName evidence="1">Uncharacterized protein</fullName>
    </submittedName>
</protein>
<sequence>MRAKTGAALANQRCADSADRVPLSGLGAVVQPWACHRRLCLECLTLKIHSPSVLLTEKSDARAGESQSTITTNNR</sequence>
<reference evidence="2" key="1">
    <citation type="submission" date="2016-05" db="EMBL/GenBank/DDBJ databases">
        <title>Comparative genomics of biotechnologically important yeasts.</title>
        <authorList>
            <consortium name="DOE Joint Genome Institute"/>
            <person name="Riley R."/>
            <person name="Haridas S."/>
            <person name="Wolfe K.H."/>
            <person name="Lopes M.R."/>
            <person name="Hittinger C.T."/>
            <person name="Goker M."/>
            <person name="Salamov A."/>
            <person name="Wisecaver J."/>
            <person name="Long T.M."/>
            <person name="Aerts A.L."/>
            <person name="Barry K."/>
            <person name="Choi C."/>
            <person name="Clum A."/>
            <person name="Coughlan A.Y."/>
            <person name="Deshpande S."/>
            <person name="Douglass A.P."/>
            <person name="Hanson S.J."/>
            <person name="Klenk H.-P."/>
            <person name="Labutti K."/>
            <person name="Lapidus A."/>
            <person name="Lindquist E."/>
            <person name="Lipzen A."/>
            <person name="Meier-Kolthoff J.P."/>
            <person name="Ohm R.A."/>
            <person name="Otillar R.P."/>
            <person name="Pangilinan J."/>
            <person name="Peng Y."/>
            <person name="Rokas A."/>
            <person name="Rosa C.A."/>
            <person name="Scheuner C."/>
            <person name="Sibirny A.A."/>
            <person name="Slot J.C."/>
            <person name="Stielow J.B."/>
            <person name="Sun H."/>
            <person name="Kurtzman C.P."/>
            <person name="Blackwell M."/>
            <person name="Grigoriev I.V."/>
            <person name="Jeffries T.W."/>
        </authorList>
    </citation>
    <scope>NUCLEOTIDE SEQUENCE [LARGE SCALE GENOMIC DNA]</scope>
    <source>
        <strain evidence="2">DSM 1968</strain>
    </source>
</reference>
<dbReference type="GeneID" id="30962751"/>
<proteinExistence type="predicted"/>
<organism evidence="1 2">
    <name type="scientific">Ascoidea rubescens DSM 1968</name>
    <dbReference type="NCBI Taxonomy" id="1344418"/>
    <lineage>
        <taxon>Eukaryota</taxon>
        <taxon>Fungi</taxon>
        <taxon>Dikarya</taxon>
        <taxon>Ascomycota</taxon>
        <taxon>Saccharomycotina</taxon>
        <taxon>Saccharomycetes</taxon>
        <taxon>Ascoideaceae</taxon>
        <taxon>Ascoidea</taxon>
    </lineage>
</organism>
<keyword evidence="2" id="KW-1185">Reference proteome</keyword>
<accession>A0A1D2VM08</accession>
<evidence type="ECO:0000313" key="2">
    <source>
        <dbReference type="Proteomes" id="UP000095038"/>
    </source>
</evidence>
<dbReference type="EMBL" id="KV454477">
    <property type="protein sequence ID" value="ODV62648.1"/>
    <property type="molecule type" value="Genomic_DNA"/>
</dbReference>
<dbReference type="InParanoid" id="A0A1D2VM08"/>
<name>A0A1D2VM08_9ASCO</name>
<gene>
    <name evidence="1" type="ORF">ASCRUDRAFT_136910</name>
</gene>
<dbReference type="AlphaFoldDB" id="A0A1D2VM08"/>
<dbReference type="Proteomes" id="UP000095038">
    <property type="component" value="Unassembled WGS sequence"/>
</dbReference>
<dbReference type="RefSeq" id="XP_020048955.1">
    <property type="nucleotide sequence ID" value="XM_020189115.1"/>
</dbReference>